<dbReference type="Pfam" id="PF01479">
    <property type="entry name" value="S4"/>
    <property type="match status" value="1"/>
</dbReference>
<dbReference type="FunFam" id="3.30.70.1560:FF:000001">
    <property type="entry name" value="Pseudouridine synthase"/>
    <property type="match status" value="1"/>
</dbReference>
<dbReference type="InterPro" id="IPR050343">
    <property type="entry name" value="RsuA_PseudoU_synthase"/>
</dbReference>
<keyword evidence="2 4" id="KW-0694">RNA-binding</keyword>
<dbReference type="InterPro" id="IPR036986">
    <property type="entry name" value="S4_RNA-bd_sf"/>
</dbReference>
<evidence type="ECO:0000313" key="9">
    <source>
        <dbReference type="Proteomes" id="UP000031546"/>
    </source>
</evidence>
<evidence type="ECO:0000256" key="3">
    <source>
        <dbReference type="ARBA" id="ARBA00023235"/>
    </source>
</evidence>
<evidence type="ECO:0000313" key="7">
    <source>
        <dbReference type="EMBL" id="KIH69990.1"/>
    </source>
</evidence>
<dbReference type="SUPFAM" id="SSF55120">
    <property type="entry name" value="Pseudouridine synthase"/>
    <property type="match status" value="1"/>
</dbReference>
<dbReference type="CDD" id="cd00165">
    <property type="entry name" value="S4"/>
    <property type="match status" value="1"/>
</dbReference>
<reference evidence="7 9" key="1">
    <citation type="submission" date="2015-01" db="EMBL/GenBank/DDBJ databases">
        <title>Genome sequences of high lactate-tolerant strain Salinicoccus roseus W12 with industrial interest.</title>
        <authorList>
            <person name="Wang H."/>
            <person name="Yu B."/>
        </authorList>
    </citation>
    <scope>NUCLEOTIDE SEQUENCE [LARGE SCALE GENOMIC DNA]</scope>
    <source>
        <strain evidence="7 9">W12</strain>
    </source>
</reference>
<dbReference type="GO" id="GO:0000455">
    <property type="term" value="P:enzyme-directed rRNA pseudouridine synthesis"/>
    <property type="evidence" value="ECO:0007669"/>
    <property type="project" value="UniProtKB-ARBA"/>
</dbReference>
<evidence type="ECO:0000313" key="10">
    <source>
        <dbReference type="Proteomes" id="UP000527860"/>
    </source>
</evidence>
<dbReference type="Gene3D" id="3.10.290.10">
    <property type="entry name" value="RNA-binding S4 domain"/>
    <property type="match status" value="1"/>
</dbReference>
<dbReference type="GO" id="GO:0120159">
    <property type="term" value="F:rRNA pseudouridine synthase activity"/>
    <property type="evidence" value="ECO:0007669"/>
    <property type="project" value="UniProtKB-ARBA"/>
</dbReference>
<evidence type="ECO:0000256" key="5">
    <source>
        <dbReference type="RuleBase" id="RU003887"/>
    </source>
</evidence>
<dbReference type="PROSITE" id="PS50889">
    <property type="entry name" value="S4"/>
    <property type="match status" value="1"/>
</dbReference>
<evidence type="ECO:0000256" key="1">
    <source>
        <dbReference type="ARBA" id="ARBA00008348"/>
    </source>
</evidence>
<feature type="domain" description="RNA-binding S4" evidence="6">
    <location>
        <begin position="1"/>
        <end position="60"/>
    </location>
</feature>
<dbReference type="Proteomes" id="UP000527860">
    <property type="component" value="Unassembled WGS sequence"/>
</dbReference>
<dbReference type="InterPro" id="IPR000748">
    <property type="entry name" value="PsdUridine_synth_RsuA/RluB/E/F"/>
</dbReference>
<dbReference type="InterPro" id="IPR018496">
    <property type="entry name" value="PsdUridine_synth_RsuA/RluB_CS"/>
</dbReference>
<accession>A0A0C2H842</accession>
<dbReference type="GO" id="GO:0003723">
    <property type="term" value="F:RNA binding"/>
    <property type="evidence" value="ECO:0007669"/>
    <property type="project" value="UniProtKB-KW"/>
</dbReference>
<protein>
    <recommendedName>
        <fullName evidence="5">Pseudouridine synthase</fullName>
        <ecNumber evidence="5">5.4.99.-</ecNumber>
    </recommendedName>
</protein>
<sequence length="230" mass="25474">MRLDKYLANAGAGSRSEVKNMIKKKRITVEGETVTDPKTRVSAEDDVLLDGGPVVLEAEIYIMLNKPQGVISSTEKGPTPTVIDLIDHPQKDQLFPVGRLDKDTTGLLLITNDGKLAHELLSPRSRIGKTYVAELEKEVAEADISQLQSGIPLKEFTTAPASAKRLGPREVELTITEGKFHQVKRMFHHVGNEVTALHRIRFGNLALDEHLAPGDYRRLGENEIKLIKKV</sequence>
<dbReference type="STRING" id="45670.SN16_10805"/>
<evidence type="ECO:0000256" key="4">
    <source>
        <dbReference type="PROSITE-ProRule" id="PRU00182"/>
    </source>
</evidence>
<dbReference type="Proteomes" id="UP000031546">
    <property type="component" value="Unassembled WGS sequence"/>
</dbReference>
<dbReference type="InterPro" id="IPR042092">
    <property type="entry name" value="PsdUridine_s_RsuA/RluB/E/F_cat"/>
</dbReference>
<dbReference type="EMBL" id="JABEVU030000001">
    <property type="protein sequence ID" value="MDB0581290.1"/>
    <property type="molecule type" value="Genomic_DNA"/>
</dbReference>
<comment type="caution">
    <text evidence="7">The sequence shown here is derived from an EMBL/GenBank/DDBJ whole genome shotgun (WGS) entry which is preliminary data.</text>
</comment>
<dbReference type="SUPFAM" id="SSF55174">
    <property type="entry name" value="Alpha-L RNA-binding motif"/>
    <property type="match status" value="1"/>
</dbReference>
<dbReference type="SMART" id="SM00363">
    <property type="entry name" value="S4"/>
    <property type="match status" value="1"/>
</dbReference>
<dbReference type="InterPro" id="IPR020094">
    <property type="entry name" value="TruA/RsuA/RluB/E/F_N"/>
</dbReference>
<comment type="similarity">
    <text evidence="1 5">Belongs to the pseudouridine synthase RsuA family.</text>
</comment>
<dbReference type="PANTHER" id="PTHR47683:SF4">
    <property type="entry name" value="PSEUDOURIDINE SYNTHASE"/>
    <property type="match status" value="1"/>
</dbReference>
<keyword evidence="10" id="KW-1185">Reference proteome</keyword>
<dbReference type="Pfam" id="PF00849">
    <property type="entry name" value="PseudoU_synth_2"/>
    <property type="match status" value="1"/>
</dbReference>
<dbReference type="InterPro" id="IPR006145">
    <property type="entry name" value="PsdUridine_synth_RsuA/RluA"/>
</dbReference>
<evidence type="ECO:0000313" key="8">
    <source>
        <dbReference type="EMBL" id="MDB0581290.1"/>
    </source>
</evidence>
<dbReference type="Gene3D" id="3.30.70.580">
    <property type="entry name" value="Pseudouridine synthase I, catalytic domain, N-terminal subdomain"/>
    <property type="match status" value="1"/>
</dbReference>
<evidence type="ECO:0000256" key="2">
    <source>
        <dbReference type="ARBA" id="ARBA00022884"/>
    </source>
</evidence>
<dbReference type="EMBL" id="JXII01000009">
    <property type="protein sequence ID" value="KIH69990.1"/>
    <property type="molecule type" value="Genomic_DNA"/>
</dbReference>
<dbReference type="EC" id="5.4.99.-" evidence="5"/>
<dbReference type="Gene3D" id="3.30.70.1560">
    <property type="entry name" value="Alpha-L RNA-binding motif"/>
    <property type="match status" value="1"/>
</dbReference>
<reference evidence="8" key="2">
    <citation type="submission" date="2020-04" db="EMBL/GenBank/DDBJ databases">
        <authorList>
            <person name="Tanveer F."/>
            <person name="Xie Y."/>
            <person name="Shinwari Z.K."/>
        </authorList>
    </citation>
    <scope>NUCLEOTIDE SEQUENCE</scope>
    <source>
        <strain evidence="8">MOSEL-ME25</strain>
    </source>
</reference>
<dbReference type="GO" id="GO:0005829">
    <property type="term" value="C:cytosol"/>
    <property type="evidence" value="ECO:0007669"/>
    <property type="project" value="UniProtKB-ARBA"/>
</dbReference>
<dbReference type="OrthoDB" id="9807213at2"/>
<keyword evidence="3 5" id="KW-0413">Isomerase</keyword>
<dbReference type="NCBIfam" id="TIGR00093">
    <property type="entry name" value="pseudouridine synthase"/>
    <property type="match status" value="1"/>
</dbReference>
<gene>
    <name evidence="8" type="ORF">F7P68_0012225</name>
    <name evidence="7" type="ORF">SN16_10805</name>
</gene>
<dbReference type="PROSITE" id="PS01149">
    <property type="entry name" value="PSI_RSU"/>
    <property type="match status" value="1"/>
</dbReference>
<proteinExistence type="inferred from homology"/>
<dbReference type="PANTHER" id="PTHR47683">
    <property type="entry name" value="PSEUDOURIDINE SYNTHASE FAMILY PROTEIN-RELATED"/>
    <property type="match status" value="1"/>
</dbReference>
<dbReference type="InterPro" id="IPR002942">
    <property type="entry name" value="S4_RNA-bd"/>
</dbReference>
<organism evidence="7 9">
    <name type="scientific">Salinicoccus roseus</name>
    <dbReference type="NCBI Taxonomy" id="45670"/>
    <lineage>
        <taxon>Bacteria</taxon>
        <taxon>Bacillati</taxon>
        <taxon>Bacillota</taxon>
        <taxon>Bacilli</taxon>
        <taxon>Bacillales</taxon>
        <taxon>Staphylococcaceae</taxon>
        <taxon>Salinicoccus</taxon>
    </lineage>
</organism>
<dbReference type="CDD" id="cd02553">
    <property type="entry name" value="PseudoU_synth_RsuA"/>
    <property type="match status" value="1"/>
</dbReference>
<reference evidence="8" key="3">
    <citation type="submission" date="2022-12" db="EMBL/GenBank/DDBJ databases">
        <title>Genome analysis and biological profiling of marine Salinicoccus roseus MOSEL-ME25.</title>
        <authorList>
            <person name="Mirza F.T."/>
            <person name="Xie Y."/>
            <person name="Shinwari Z.K."/>
        </authorList>
    </citation>
    <scope>NUCLEOTIDE SEQUENCE</scope>
    <source>
        <strain evidence="8">MOSEL-ME25</strain>
    </source>
</reference>
<dbReference type="GeneID" id="77846042"/>
<name>A0A0C2H842_9STAP</name>
<dbReference type="RefSeq" id="WP_040106631.1">
    <property type="nucleotide sequence ID" value="NZ_JABEVU030000001.1"/>
</dbReference>
<dbReference type="AlphaFoldDB" id="A0A0C2H842"/>
<evidence type="ECO:0000259" key="6">
    <source>
        <dbReference type="SMART" id="SM00363"/>
    </source>
</evidence>
<dbReference type="InterPro" id="IPR020103">
    <property type="entry name" value="PsdUridine_synth_cat_dom_sf"/>
</dbReference>